<keyword evidence="1" id="KW-0472">Membrane</keyword>
<proteinExistence type="predicted"/>
<gene>
    <name evidence="2" type="ORF">BN536_01180</name>
</gene>
<sequence>MLLFTTRHHINRMCTQCFDILCIYVIGKVVFILGHSRCVAIIVIGKRIGRIHRCLRSVRIFTAHTGVQTQIRQEMELIIHFHISYKVIAVGPVVLLFQCGHRILGCVLVGCISPVRIGEIGCSLRILIVASKHIIHAISPIHRTGRIHRQRSSNGGSGIRIAVLSVHVFGSHIDFQMIVKERRSQINRSCKSLEIRSLDNSIVIIVSQRNTVGQVLQTTIDRHMVVRTDCRTKDFILPVGISCA</sequence>
<protein>
    <submittedName>
        <fullName evidence="2">Uncharacterized protein</fullName>
    </submittedName>
</protein>
<feature type="transmembrane region" description="Helical" evidence="1">
    <location>
        <begin position="21"/>
        <end position="44"/>
    </location>
</feature>
<evidence type="ECO:0000313" key="3">
    <source>
        <dbReference type="Proteomes" id="UP000018372"/>
    </source>
</evidence>
<keyword evidence="1" id="KW-0812">Transmembrane</keyword>
<dbReference type="EMBL" id="CBAT010000027">
    <property type="protein sequence ID" value="CCZ86254.1"/>
    <property type="molecule type" value="Genomic_DNA"/>
</dbReference>
<organism evidence="2 3">
    <name type="scientific">Phocaeicola plebeius CAG:211</name>
    <dbReference type="NCBI Taxonomy" id="1263052"/>
    <lineage>
        <taxon>Bacteria</taxon>
        <taxon>Pseudomonadati</taxon>
        <taxon>Bacteroidota</taxon>
        <taxon>Bacteroidia</taxon>
        <taxon>Bacteroidales</taxon>
        <taxon>Bacteroidaceae</taxon>
        <taxon>Phocaeicola</taxon>
    </lineage>
</organism>
<dbReference type="Proteomes" id="UP000018372">
    <property type="component" value="Unassembled WGS sequence"/>
</dbReference>
<evidence type="ECO:0000313" key="2">
    <source>
        <dbReference type="EMBL" id="CCZ86254.1"/>
    </source>
</evidence>
<keyword evidence="1" id="KW-1133">Transmembrane helix</keyword>
<dbReference type="AlphaFoldDB" id="R5VE96"/>
<comment type="caution">
    <text evidence="2">The sequence shown here is derived from an EMBL/GenBank/DDBJ whole genome shotgun (WGS) entry which is preliminary data.</text>
</comment>
<reference evidence="2" key="1">
    <citation type="submission" date="2012-11" db="EMBL/GenBank/DDBJ databases">
        <title>Dependencies among metagenomic species, viruses, plasmids and units of genetic variation.</title>
        <authorList>
            <person name="Nielsen H.B."/>
            <person name="Almeida M."/>
            <person name="Juncker A.S."/>
            <person name="Rasmussen S."/>
            <person name="Li J."/>
            <person name="Sunagawa S."/>
            <person name="Plichta D."/>
            <person name="Gautier L."/>
            <person name="Le Chatelier E."/>
            <person name="Peletier E."/>
            <person name="Bonde I."/>
            <person name="Nielsen T."/>
            <person name="Manichanh C."/>
            <person name="Arumugam M."/>
            <person name="Batto J."/>
            <person name="Santos M.B.Q.D."/>
            <person name="Blom N."/>
            <person name="Borruel N."/>
            <person name="Burgdorf K.S."/>
            <person name="Boumezbeur F."/>
            <person name="Casellas F."/>
            <person name="Dore J."/>
            <person name="Guarner F."/>
            <person name="Hansen T."/>
            <person name="Hildebrand F."/>
            <person name="Kaas R.S."/>
            <person name="Kennedy S."/>
            <person name="Kristiansen K."/>
            <person name="Kultima J.R."/>
            <person name="Leonard P."/>
            <person name="Levenez F."/>
            <person name="Lund O."/>
            <person name="Moumen B."/>
            <person name="Le Paslier D."/>
            <person name="Pons N."/>
            <person name="Pedersen O."/>
            <person name="Prifti E."/>
            <person name="Qin J."/>
            <person name="Raes J."/>
            <person name="Tap J."/>
            <person name="Tims S."/>
            <person name="Ussery D.W."/>
            <person name="Yamada T."/>
            <person name="MetaHit consortium"/>
            <person name="Renault P."/>
            <person name="Sicheritz-Ponten T."/>
            <person name="Bork P."/>
            <person name="Wang J."/>
            <person name="Brunak S."/>
            <person name="Ehrlich S.D."/>
        </authorList>
    </citation>
    <scope>NUCLEOTIDE SEQUENCE [LARGE SCALE GENOMIC DNA]</scope>
</reference>
<evidence type="ECO:0000256" key="1">
    <source>
        <dbReference type="SAM" id="Phobius"/>
    </source>
</evidence>
<name>R5VE96_9BACT</name>
<accession>R5VE96</accession>